<proteinExistence type="predicted"/>
<dbReference type="EMBL" id="CP000089">
    <property type="protein sequence ID" value="AAZ47398.1"/>
    <property type="molecule type" value="Genomic_DNA"/>
</dbReference>
<accession>Q47CN3</accession>
<sequence length="153" mass="16931">MTEPMSGLLFERKPSPVLAEHRPLYKIGQVLLILHLASRAGRSRLLRLHLFNWALKSVDRQKLLIHASTAKELKVSAWGFDPALAIAVRFAIAEGLVREQSPGYEITDEGVSFAKEILKDPELFSTDAAFLHQVGKGITEAMVDAVANGWEAQ</sequence>
<evidence type="ECO:0000313" key="1">
    <source>
        <dbReference type="EMBL" id="AAZ47398.1"/>
    </source>
</evidence>
<reference evidence="1" key="1">
    <citation type="submission" date="2005-08" db="EMBL/GenBank/DDBJ databases">
        <title>Complete sequence of Dechloromonas aromatica RCB.</title>
        <authorList>
            <person name="Salinero K.K."/>
            <person name="Copeland A."/>
            <person name="Lucas S."/>
            <person name="Lapidus A."/>
            <person name="Barry K."/>
            <person name="Detter J.C."/>
            <person name="Glavina T."/>
            <person name="Hammon N."/>
            <person name="Israni S."/>
            <person name="Pitluck S."/>
            <person name="Di Bartolo G."/>
            <person name="Trong S."/>
            <person name="Schmutz J."/>
            <person name="Larimer F."/>
            <person name="Land M."/>
            <person name="Ivanova N."/>
            <person name="Richardson P."/>
        </authorList>
    </citation>
    <scope>NUCLEOTIDE SEQUENCE</scope>
    <source>
        <strain evidence="1">RCB</strain>
    </source>
</reference>
<protein>
    <submittedName>
        <fullName evidence="1">Uncharacterized protein</fullName>
    </submittedName>
</protein>
<gene>
    <name evidence="1" type="ordered locus">Daro_2668</name>
</gene>
<dbReference type="AlphaFoldDB" id="Q47CN3"/>
<dbReference type="HOGENOM" id="CLU_138425_0_0_4"/>
<name>Q47CN3_DECAR</name>
<dbReference type="KEGG" id="dar:Daro_2668"/>
<dbReference type="STRING" id="159087.Daro_2668"/>
<dbReference type="eggNOG" id="ENOG503308U">
    <property type="taxonomic scope" value="Bacteria"/>
</dbReference>
<organism evidence="1">
    <name type="scientific">Dechloromonas aromatica (strain RCB)</name>
    <dbReference type="NCBI Taxonomy" id="159087"/>
    <lineage>
        <taxon>Bacteria</taxon>
        <taxon>Pseudomonadati</taxon>
        <taxon>Pseudomonadota</taxon>
        <taxon>Betaproteobacteria</taxon>
        <taxon>Rhodocyclales</taxon>
        <taxon>Azonexaceae</taxon>
        <taxon>Dechloromonas</taxon>
    </lineage>
</organism>